<gene>
    <name evidence="2" type="ORF">DGMP_23150</name>
</gene>
<evidence type="ECO:0008006" key="4">
    <source>
        <dbReference type="Google" id="ProtNLM"/>
    </source>
</evidence>
<feature type="chain" id="PRO_5034044125" description="ABC transporter substrate-binding protein" evidence="1">
    <location>
        <begin position="30"/>
        <end position="395"/>
    </location>
</feature>
<accession>A0A8D5FX81</accession>
<evidence type="ECO:0000256" key="1">
    <source>
        <dbReference type="SAM" id="SignalP"/>
    </source>
</evidence>
<dbReference type="EMBL" id="AP024086">
    <property type="protein sequence ID" value="BCL61622.1"/>
    <property type="molecule type" value="Genomic_DNA"/>
</dbReference>
<dbReference type="KEGG" id="dbk:DGMP_23150"/>
<evidence type="ECO:0000313" key="2">
    <source>
        <dbReference type="EMBL" id="BCL61622.1"/>
    </source>
</evidence>
<keyword evidence="3" id="KW-1185">Reference proteome</keyword>
<organism evidence="2 3">
    <name type="scientific">Desulfomarina profundi</name>
    <dbReference type="NCBI Taxonomy" id="2772557"/>
    <lineage>
        <taxon>Bacteria</taxon>
        <taxon>Pseudomonadati</taxon>
        <taxon>Thermodesulfobacteriota</taxon>
        <taxon>Desulfobulbia</taxon>
        <taxon>Desulfobulbales</taxon>
        <taxon>Desulfobulbaceae</taxon>
        <taxon>Desulfomarina</taxon>
    </lineage>
</organism>
<dbReference type="RefSeq" id="WP_228854052.1">
    <property type="nucleotide sequence ID" value="NZ_AP024086.1"/>
</dbReference>
<dbReference type="Proteomes" id="UP000826725">
    <property type="component" value="Chromosome"/>
</dbReference>
<sequence length="395" mass="44088">MQRLFSRSLTCFILTLMLIFLYSGSPCRAAGKNTFATTPRLNNGQKWTIGYLQGGDYGSYQRSLAALVKGLMRLGWIETSPLPKLPNDKDTRQLWHWLANDMQSKYIRFPEDCWYSADWDKDKRAALKKRLINRLNADKNTIDLMLAMGTWAGQDLATNDHHVPTIVGSTTDPIASGIIKSADNSGCDHVIAKVDPERHKRQVTLFHKIFRFKKLGIVYEDSPEGRGFSGVNSVYEVADRLHFNVEQCEARFNGIERKQAEKNVVDCYKTLAPKVDAVYLVRHPGVNLTNLPEILAPLIARKIPTFAQGLSDEVAHGVLLSISLADFSYIGDFYAKTIAKIFNGAKPCQLPQRFQNPPKIAINLKTAQLIGYDPSVDIVGAADEIFTDIAAAAPK</sequence>
<dbReference type="Pfam" id="PF04392">
    <property type="entry name" value="ABC_sub_bind"/>
    <property type="match status" value="1"/>
</dbReference>
<dbReference type="PANTHER" id="PTHR35271">
    <property type="entry name" value="ABC TRANSPORTER, SUBSTRATE-BINDING LIPOPROTEIN-RELATED"/>
    <property type="match status" value="1"/>
</dbReference>
<dbReference type="AlphaFoldDB" id="A0A8D5FX81"/>
<protein>
    <recommendedName>
        <fullName evidence="4">ABC transporter substrate-binding protein</fullName>
    </recommendedName>
</protein>
<reference evidence="2" key="1">
    <citation type="submission" date="2020-09" db="EMBL/GenBank/DDBJ databases">
        <title>Desulfogranum mesoprofundum gen. nov., sp. nov., a novel mesophilic, sulfate-reducing chemolithoautotroph isolated from a deep-sea hydrothermal vent chimney in the Suiyo Seamount.</title>
        <authorList>
            <person name="Hashimoto Y."/>
            <person name="Nakagawa S."/>
        </authorList>
    </citation>
    <scope>NUCLEOTIDE SEQUENCE</scope>
    <source>
        <strain evidence="2">KT2</strain>
    </source>
</reference>
<name>A0A8D5FX81_9BACT</name>
<feature type="signal peptide" evidence="1">
    <location>
        <begin position="1"/>
        <end position="29"/>
    </location>
</feature>
<dbReference type="PANTHER" id="PTHR35271:SF1">
    <property type="entry name" value="ABC TRANSPORTER, SUBSTRATE-BINDING LIPOPROTEIN"/>
    <property type="match status" value="1"/>
</dbReference>
<proteinExistence type="predicted"/>
<dbReference type="InterPro" id="IPR007487">
    <property type="entry name" value="ABC_transpt-TYRBP-like"/>
</dbReference>
<evidence type="ECO:0000313" key="3">
    <source>
        <dbReference type="Proteomes" id="UP000826725"/>
    </source>
</evidence>
<keyword evidence="1" id="KW-0732">Signal</keyword>